<dbReference type="AlphaFoldDB" id="A0A6C0KG74"/>
<keyword evidence="1" id="KW-0472">Membrane</keyword>
<feature type="transmembrane region" description="Helical" evidence="1">
    <location>
        <begin position="6"/>
        <end position="27"/>
    </location>
</feature>
<evidence type="ECO:0000256" key="1">
    <source>
        <dbReference type="SAM" id="Phobius"/>
    </source>
</evidence>
<protein>
    <submittedName>
        <fullName evidence="2">Uncharacterized protein</fullName>
    </submittedName>
</protein>
<sequence length="205" mass="24363">MLTHQLYITSFLFIPLIIWLFIIKYFIWTKDVISFIPMNILLSILVIPFIVIIYNYYTLTIKNGTDSLPSTFGNCNDNNIPEAEKYKGVRYYYNLDCVSNNLQVTYNYAKLLNMRSYYINYIIFFMIMIISNPWIRFFKDTLLKRPYIVQWLSLSMILNILCYIPTLLTNYTVESIGFYKIFSGLLNINLSLLILIMVVLYRSLE</sequence>
<evidence type="ECO:0000313" key="2">
    <source>
        <dbReference type="EMBL" id="QHU16191.1"/>
    </source>
</evidence>
<name>A0A6C0KG74_9ZZZZ</name>
<accession>A0A6C0KG74</accession>
<feature type="transmembrane region" description="Helical" evidence="1">
    <location>
        <begin position="39"/>
        <end position="57"/>
    </location>
</feature>
<reference evidence="2" key="1">
    <citation type="journal article" date="2020" name="Nature">
        <title>Giant virus diversity and host interactions through global metagenomics.</title>
        <authorList>
            <person name="Schulz F."/>
            <person name="Roux S."/>
            <person name="Paez-Espino D."/>
            <person name="Jungbluth S."/>
            <person name="Walsh D.A."/>
            <person name="Denef V.J."/>
            <person name="McMahon K.D."/>
            <person name="Konstantinidis K.T."/>
            <person name="Eloe-Fadrosh E.A."/>
            <person name="Kyrpides N.C."/>
            <person name="Woyke T."/>
        </authorList>
    </citation>
    <scope>NUCLEOTIDE SEQUENCE</scope>
    <source>
        <strain evidence="2">GVMAG-S-3300011013-78</strain>
    </source>
</reference>
<organism evidence="2">
    <name type="scientific">viral metagenome</name>
    <dbReference type="NCBI Taxonomy" id="1070528"/>
    <lineage>
        <taxon>unclassified sequences</taxon>
        <taxon>metagenomes</taxon>
        <taxon>organismal metagenomes</taxon>
    </lineage>
</organism>
<keyword evidence="1" id="KW-1133">Transmembrane helix</keyword>
<feature type="transmembrane region" description="Helical" evidence="1">
    <location>
        <begin position="147"/>
        <end position="166"/>
    </location>
</feature>
<keyword evidence="1" id="KW-0812">Transmembrane</keyword>
<feature type="transmembrane region" description="Helical" evidence="1">
    <location>
        <begin position="178"/>
        <end position="201"/>
    </location>
</feature>
<feature type="transmembrane region" description="Helical" evidence="1">
    <location>
        <begin position="117"/>
        <end position="135"/>
    </location>
</feature>
<dbReference type="EMBL" id="MN740877">
    <property type="protein sequence ID" value="QHU16191.1"/>
    <property type="molecule type" value="Genomic_DNA"/>
</dbReference>
<proteinExistence type="predicted"/>